<dbReference type="Pfam" id="PF13683">
    <property type="entry name" value="rve_3"/>
    <property type="match status" value="1"/>
</dbReference>
<gene>
    <name evidence="2" type="ORF">D6851_00810</name>
</gene>
<comment type="caution">
    <text evidence="2">The sequence shown here is derived from an EMBL/GenBank/DDBJ whole genome shotgun (WGS) entry which is preliminary data.</text>
</comment>
<organism evidence="2 3">
    <name type="scientific">Altericroceibacterium spongiae</name>
    <dbReference type="NCBI Taxonomy" id="2320269"/>
    <lineage>
        <taxon>Bacteria</taxon>
        <taxon>Pseudomonadati</taxon>
        <taxon>Pseudomonadota</taxon>
        <taxon>Alphaproteobacteria</taxon>
        <taxon>Sphingomonadales</taxon>
        <taxon>Erythrobacteraceae</taxon>
        <taxon>Altericroceibacterium</taxon>
    </lineage>
</organism>
<sequence length="188" mass="20771">MLQASSSQHCSHQDDYAGCFQFDPVRGAPRTGSNKRSGEFLNVLLGHFTPPATRRDYNHVRPHSSLGNKTPAEIGAGSIGKPHWGHTPNAVVASTPEQGHQNGPRLYSEMVETSGSDQLRPHQLEEILVSNASCRTLVLRRSAAEFGRAKLLKLDCCPDQASVFSSRCPWRNAVAPRTRRRAFHFVET</sequence>
<dbReference type="GO" id="GO:0015074">
    <property type="term" value="P:DNA integration"/>
    <property type="evidence" value="ECO:0007669"/>
    <property type="project" value="InterPro"/>
</dbReference>
<accession>A0A420ESE9</accession>
<dbReference type="InterPro" id="IPR001584">
    <property type="entry name" value="Integrase_cat-core"/>
</dbReference>
<reference evidence="2 3" key="1">
    <citation type="submission" date="2018-09" db="EMBL/GenBank/DDBJ databases">
        <title>Altererythrobacter spongiae sp. nov., isolated from a marine sponge.</title>
        <authorList>
            <person name="Zhuang L."/>
            <person name="Luo L."/>
        </authorList>
    </citation>
    <scope>NUCLEOTIDE SEQUENCE [LARGE SCALE GENOMIC DNA]</scope>
    <source>
        <strain evidence="2 3">HN-Y73</strain>
    </source>
</reference>
<keyword evidence="3" id="KW-1185">Reference proteome</keyword>
<proteinExistence type="predicted"/>
<dbReference type="Proteomes" id="UP000284395">
    <property type="component" value="Unassembled WGS sequence"/>
</dbReference>
<protein>
    <recommendedName>
        <fullName evidence="1">Integrase catalytic domain-containing protein</fullName>
    </recommendedName>
</protein>
<dbReference type="OrthoDB" id="9809060at2"/>
<name>A0A420ESE9_9SPHN</name>
<feature type="domain" description="Integrase catalytic" evidence="1">
    <location>
        <begin position="53"/>
        <end position="71"/>
    </location>
</feature>
<evidence type="ECO:0000259" key="1">
    <source>
        <dbReference type="Pfam" id="PF13683"/>
    </source>
</evidence>
<dbReference type="EMBL" id="RAPF01000001">
    <property type="protein sequence ID" value="RKF23560.1"/>
    <property type="molecule type" value="Genomic_DNA"/>
</dbReference>
<dbReference type="AlphaFoldDB" id="A0A420ESE9"/>
<evidence type="ECO:0000313" key="3">
    <source>
        <dbReference type="Proteomes" id="UP000284395"/>
    </source>
</evidence>
<evidence type="ECO:0000313" key="2">
    <source>
        <dbReference type="EMBL" id="RKF23560.1"/>
    </source>
</evidence>